<evidence type="ECO:0000259" key="6">
    <source>
        <dbReference type="PROSITE" id="PS50206"/>
    </source>
</evidence>
<dbReference type="PANTHER" id="PTHR13297:SF5">
    <property type="entry name" value="TBC1 DOMAIN FAMILY MEMBER 23"/>
    <property type="match status" value="1"/>
</dbReference>
<dbReference type="InterPro" id="IPR000195">
    <property type="entry name" value="Rab-GAP-TBC_dom"/>
</dbReference>
<dbReference type="InterPro" id="IPR036873">
    <property type="entry name" value="Rhodanese-like_dom_sf"/>
</dbReference>
<dbReference type="GO" id="GO:0042147">
    <property type="term" value="P:retrograde transport, endosome to Golgi"/>
    <property type="evidence" value="ECO:0007669"/>
    <property type="project" value="InterPro"/>
</dbReference>
<feature type="domain" description="Rab-GAP TBC" evidence="5">
    <location>
        <begin position="32"/>
        <end position="208"/>
    </location>
</feature>
<dbReference type="InterPro" id="IPR039755">
    <property type="entry name" value="TBC1D23"/>
</dbReference>
<evidence type="ECO:0000313" key="7">
    <source>
        <dbReference type="EMBL" id="PAV90048.1"/>
    </source>
</evidence>
<dbReference type="SUPFAM" id="SSF47923">
    <property type="entry name" value="Ypt/Rab-GAP domain of gyp1p"/>
    <property type="match status" value="1"/>
</dbReference>
<dbReference type="GO" id="GO:0005802">
    <property type="term" value="C:trans-Golgi network"/>
    <property type="evidence" value="ECO:0007669"/>
    <property type="project" value="TreeGrafter"/>
</dbReference>
<proteinExistence type="predicted"/>
<dbReference type="InterPro" id="IPR035969">
    <property type="entry name" value="Rab-GAP_TBC_sf"/>
</dbReference>
<dbReference type="GO" id="GO:0099041">
    <property type="term" value="P:vesicle tethering to Golgi"/>
    <property type="evidence" value="ECO:0007669"/>
    <property type="project" value="TreeGrafter"/>
</dbReference>
<dbReference type="PROSITE" id="PS50206">
    <property type="entry name" value="RHODANESE_3"/>
    <property type="match status" value="1"/>
</dbReference>
<dbReference type="GO" id="GO:0005829">
    <property type="term" value="C:cytosol"/>
    <property type="evidence" value="ECO:0007669"/>
    <property type="project" value="GOC"/>
</dbReference>
<reference evidence="7 8" key="1">
    <citation type="journal article" date="2017" name="Curr. Biol.">
        <title>Genome architecture and evolution of a unichromosomal asexual nematode.</title>
        <authorList>
            <person name="Fradin H."/>
            <person name="Zegar C."/>
            <person name="Gutwein M."/>
            <person name="Lucas J."/>
            <person name="Kovtun M."/>
            <person name="Corcoran D."/>
            <person name="Baugh L.R."/>
            <person name="Kiontke K."/>
            <person name="Gunsalus K."/>
            <person name="Fitch D.H."/>
            <person name="Piano F."/>
        </authorList>
    </citation>
    <scope>NUCLEOTIDE SEQUENCE [LARGE SCALE GENOMIC DNA]</scope>
    <source>
        <strain evidence="7">PF1309</strain>
    </source>
</reference>
<organism evidence="7 8">
    <name type="scientific">Diploscapter pachys</name>
    <dbReference type="NCBI Taxonomy" id="2018661"/>
    <lineage>
        <taxon>Eukaryota</taxon>
        <taxon>Metazoa</taxon>
        <taxon>Ecdysozoa</taxon>
        <taxon>Nematoda</taxon>
        <taxon>Chromadorea</taxon>
        <taxon>Rhabditida</taxon>
        <taxon>Rhabditina</taxon>
        <taxon>Rhabditomorpha</taxon>
        <taxon>Rhabditoidea</taxon>
        <taxon>Rhabditidae</taxon>
        <taxon>Diploscapter</taxon>
    </lineage>
</organism>
<protein>
    <recommendedName>
        <fullName evidence="2">TBC1 domain family member 23</fullName>
    </recommendedName>
</protein>
<dbReference type="OrthoDB" id="73307at2759"/>
<dbReference type="STRING" id="2018661.A0A2A2LV55"/>
<dbReference type="InterPro" id="IPR001763">
    <property type="entry name" value="Rhodanese-like_dom"/>
</dbReference>
<evidence type="ECO:0000313" key="8">
    <source>
        <dbReference type="Proteomes" id="UP000218231"/>
    </source>
</evidence>
<dbReference type="PANTHER" id="PTHR13297">
    <property type="entry name" value="TBC1 DOMAIN FAMILY MEMBER 23-RELATED"/>
    <property type="match status" value="1"/>
</dbReference>
<name>A0A2A2LV55_9BILA</name>
<dbReference type="InterPro" id="IPR045799">
    <property type="entry name" value="TBC1D23_C"/>
</dbReference>
<dbReference type="PROSITE" id="PS50086">
    <property type="entry name" value="TBC_RABGAP"/>
    <property type="match status" value="1"/>
</dbReference>
<comment type="subcellular location">
    <subcellularLocation>
        <location evidence="1">Golgi apparatus</location>
        <location evidence="1">trans-Golgi network</location>
    </subcellularLocation>
</comment>
<evidence type="ECO:0000256" key="2">
    <source>
        <dbReference type="ARBA" id="ARBA00014207"/>
    </source>
</evidence>
<dbReference type="Pfam" id="PF00566">
    <property type="entry name" value="RabGAP-TBC"/>
    <property type="match status" value="1"/>
</dbReference>
<dbReference type="CDD" id="cd20788">
    <property type="entry name" value="TBC1D23_C-like"/>
    <property type="match status" value="1"/>
</dbReference>
<comment type="caution">
    <text evidence="7">The sequence shown here is derived from an EMBL/GenBank/DDBJ whole genome shotgun (WGS) entry which is preliminary data.</text>
</comment>
<keyword evidence="3" id="KW-0217">Developmental protein</keyword>
<evidence type="ECO:0000259" key="5">
    <source>
        <dbReference type="PROSITE" id="PS50086"/>
    </source>
</evidence>
<keyword evidence="8" id="KW-1185">Reference proteome</keyword>
<accession>A0A2A2LV55</accession>
<evidence type="ECO:0000256" key="4">
    <source>
        <dbReference type="ARBA" id="ARBA00023034"/>
    </source>
</evidence>
<feature type="domain" description="Rhodanese" evidence="6">
    <location>
        <begin position="328"/>
        <end position="435"/>
    </location>
</feature>
<dbReference type="Gene3D" id="1.10.472.80">
    <property type="entry name" value="Ypt/Rab-GAP domain of gyp1p, domain 3"/>
    <property type="match status" value="1"/>
</dbReference>
<dbReference type="AlphaFoldDB" id="A0A2A2LV55"/>
<sequence>MDEAEELISSGSAASTVGDDWVKESSVDVSTGLYSLDDRMIWPRLLGVATKPNPLHEWDQLYNLHNQAGLRNDCRKLAKSLDNKKTVPELESFMTLYCKKRNVDYKNDSGWIEVLEKIIKLDLPSDYVFNVFYAFTTKYIPRETRQGSQIYDLFRLIVQYHDPQLNAHLESLKCHPFLYCHEWFSCLLASAVDDNVCASLWTLYIEKGDAFLIFYMALVLLVNARDQLLAISHPNRDKALVLLKELPQQIAIDDTADFVQLASHYADRTPHCIGRDFHYVLFGANYDEEIAMTVPLNKMLCLPVSVQEITKRRREAIEHTNAETDEPQPISYFVIDGRSREAFSQGHLQDAVGLDCTLFVDFPEEFKHALQTVESHREAFKSSNCHIAFMGYGDDEKDSYLHMVLSKFIRDNKPFVSIVVGGYKVLHRYVFESNRPKNLIASHNEQKCAICTESRAESSSWNIMSKMKDIVISKSSSVKDKVAGVLSSPSMNQLVEGSGNAINAIKHISPNDKTGKRYRQQDTSIFSLEVGDSSDEEEESAFGTAASTKKEELVLAEQAEFIEVFECEEVAANRMLHLAYIALTRTHMHVLHSVDSRPGKVTTEARYPLNSIVRVTSKKKLPELLTFKFGFENPETGQLTITASHRYSINLPNK</sequence>
<gene>
    <name evidence="7" type="ORF">WR25_14873</name>
</gene>
<keyword evidence="4" id="KW-0333">Golgi apparatus</keyword>
<dbReference type="Proteomes" id="UP000218231">
    <property type="component" value="Unassembled WGS sequence"/>
</dbReference>
<evidence type="ECO:0000256" key="1">
    <source>
        <dbReference type="ARBA" id="ARBA00004601"/>
    </source>
</evidence>
<dbReference type="Gene3D" id="3.40.250.10">
    <property type="entry name" value="Rhodanese-like domain"/>
    <property type="match status" value="1"/>
</dbReference>
<evidence type="ECO:0000256" key="3">
    <source>
        <dbReference type="ARBA" id="ARBA00022473"/>
    </source>
</evidence>
<dbReference type="SUPFAM" id="SSF52821">
    <property type="entry name" value="Rhodanese/Cell cycle control phosphatase"/>
    <property type="match status" value="1"/>
</dbReference>
<dbReference type="EMBL" id="LIAE01006406">
    <property type="protein sequence ID" value="PAV90048.1"/>
    <property type="molecule type" value="Genomic_DNA"/>
</dbReference>
<dbReference type="Pfam" id="PF19430">
    <property type="entry name" value="TBC1D23_C"/>
    <property type="match status" value="1"/>
</dbReference>